<evidence type="ECO:0000259" key="1">
    <source>
        <dbReference type="PROSITE" id="PS50404"/>
    </source>
</evidence>
<sequence>MSKLYIARGACSFGTHVAVRELGLPVELVKVKLREPGSLIYQVNPLGRVPALQLDDGALITESTAILQYLADQVPGTPLFAPAGSIERGQIQSWLSYIGTEIHVGSFRAINRPERYHPDPAEHTLVRERGAVQLKAGLSHIEKHLTGRQWLVGERFTIADAYLGVFIGWLARLGPEFADSAVLNGYREAYRARPSVQAALAFEQD</sequence>
<dbReference type="RefSeq" id="WP_084092088.1">
    <property type="nucleotide sequence ID" value="NZ_FWXD01000022.1"/>
</dbReference>
<dbReference type="Gene3D" id="1.20.1050.10">
    <property type="match status" value="1"/>
</dbReference>
<dbReference type="CDD" id="cd03188">
    <property type="entry name" value="GST_C_Beta"/>
    <property type="match status" value="1"/>
</dbReference>
<dbReference type="InterPro" id="IPR010987">
    <property type="entry name" value="Glutathione-S-Trfase_C-like"/>
</dbReference>
<dbReference type="GO" id="GO:0016740">
    <property type="term" value="F:transferase activity"/>
    <property type="evidence" value="ECO:0007669"/>
    <property type="project" value="UniProtKB-KW"/>
</dbReference>
<feature type="domain" description="GST C-terminal" evidence="2">
    <location>
        <begin position="84"/>
        <end position="205"/>
    </location>
</feature>
<name>A0A1W1XWT0_9NEIS</name>
<dbReference type="SFLD" id="SFLDG00358">
    <property type="entry name" value="Main_(cytGST)"/>
    <property type="match status" value="1"/>
</dbReference>
<dbReference type="Pfam" id="PF13409">
    <property type="entry name" value="GST_N_2"/>
    <property type="match status" value="1"/>
</dbReference>
<evidence type="ECO:0000313" key="3">
    <source>
        <dbReference type="EMBL" id="SMC28386.1"/>
    </source>
</evidence>
<dbReference type="STRING" id="1121001.SAMN02745857_03231"/>
<dbReference type="InterPro" id="IPR040079">
    <property type="entry name" value="Glutathione_S-Trfase"/>
</dbReference>
<evidence type="ECO:0000313" key="4">
    <source>
        <dbReference type="Proteomes" id="UP000192761"/>
    </source>
</evidence>
<dbReference type="SFLD" id="SFLDG01150">
    <property type="entry name" value="Main.1:_Beta-like"/>
    <property type="match status" value="1"/>
</dbReference>
<dbReference type="CDD" id="cd03057">
    <property type="entry name" value="GST_N_Beta"/>
    <property type="match status" value="1"/>
</dbReference>
<dbReference type="SUPFAM" id="SSF47616">
    <property type="entry name" value="GST C-terminal domain-like"/>
    <property type="match status" value="1"/>
</dbReference>
<protein>
    <submittedName>
        <fullName evidence="3">Glutathione S-transferase</fullName>
    </submittedName>
</protein>
<dbReference type="InterPro" id="IPR004045">
    <property type="entry name" value="Glutathione_S-Trfase_N"/>
</dbReference>
<keyword evidence="4" id="KW-1185">Reference proteome</keyword>
<dbReference type="PROSITE" id="PS50404">
    <property type="entry name" value="GST_NTER"/>
    <property type="match status" value="1"/>
</dbReference>
<dbReference type="InterPro" id="IPR036282">
    <property type="entry name" value="Glutathione-S-Trfase_C_sf"/>
</dbReference>
<dbReference type="PROSITE" id="PS50405">
    <property type="entry name" value="GST_CTER"/>
    <property type="match status" value="1"/>
</dbReference>
<dbReference type="Proteomes" id="UP000192761">
    <property type="component" value="Unassembled WGS sequence"/>
</dbReference>
<dbReference type="Gene3D" id="3.40.30.10">
    <property type="entry name" value="Glutaredoxin"/>
    <property type="match status" value="1"/>
</dbReference>
<dbReference type="EMBL" id="FWXD01000022">
    <property type="protein sequence ID" value="SMC28386.1"/>
    <property type="molecule type" value="Genomic_DNA"/>
</dbReference>
<dbReference type="InterPro" id="IPR036249">
    <property type="entry name" value="Thioredoxin-like_sf"/>
</dbReference>
<organism evidence="3 4">
    <name type="scientific">Andreprevotia lacus DSM 23236</name>
    <dbReference type="NCBI Taxonomy" id="1121001"/>
    <lineage>
        <taxon>Bacteria</taxon>
        <taxon>Pseudomonadati</taxon>
        <taxon>Pseudomonadota</taxon>
        <taxon>Betaproteobacteria</taxon>
        <taxon>Neisseriales</taxon>
        <taxon>Chitinibacteraceae</taxon>
        <taxon>Andreprevotia</taxon>
    </lineage>
</organism>
<keyword evidence="3" id="KW-0808">Transferase</keyword>
<dbReference type="Pfam" id="PF13410">
    <property type="entry name" value="GST_C_2"/>
    <property type="match status" value="1"/>
</dbReference>
<dbReference type="SFLD" id="SFLDS00019">
    <property type="entry name" value="Glutathione_Transferase_(cytos"/>
    <property type="match status" value="1"/>
</dbReference>
<feature type="domain" description="GST N-terminal" evidence="1">
    <location>
        <begin position="1"/>
        <end position="78"/>
    </location>
</feature>
<evidence type="ECO:0000259" key="2">
    <source>
        <dbReference type="PROSITE" id="PS50405"/>
    </source>
</evidence>
<dbReference type="AlphaFoldDB" id="A0A1W1XWT0"/>
<proteinExistence type="predicted"/>
<dbReference type="PANTHER" id="PTHR44051:SF8">
    <property type="entry name" value="GLUTATHIONE S-TRANSFERASE GSTA"/>
    <property type="match status" value="1"/>
</dbReference>
<dbReference type="SUPFAM" id="SSF52833">
    <property type="entry name" value="Thioredoxin-like"/>
    <property type="match status" value="1"/>
</dbReference>
<gene>
    <name evidence="3" type="ORF">SAMN02745857_03231</name>
</gene>
<dbReference type="OrthoDB" id="8772754at2"/>
<reference evidence="3 4" key="1">
    <citation type="submission" date="2017-04" db="EMBL/GenBank/DDBJ databases">
        <authorList>
            <person name="Afonso C.L."/>
            <person name="Miller P.J."/>
            <person name="Scott M.A."/>
            <person name="Spackman E."/>
            <person name="Goraichik I."/>
            <person name="Dimitrov K.M."/>
            <person name="Suarez D.L."/>
            <person name="Swayne D.E."/>
        </authorList>
    </citation>
    <scope>NUCLEOTIDE SEQUENCE [LARGE SCALE GENOMIC DNA]</scope>
    <source>
        <strain evidence="3 4">DSM 23236</strain>
    </source>
</reference>
<dbReference type="PANTHER" id="PTHR44051">
    <property type="entry name" value="GLUTATHIONE S-TRANSFERASE-RELATED"/>
    <property type="match status" value="1"/>
</dbReference>
<accession>A0A1W1XWT0</accession>